<dbReference type="PANTHER" id="PTHR11777">
    <property type="entry name" value="ALANYL-TRNA SYNTHETASE"/>
    <property type="match status" value="1"/>
</dbReference>
<dbReference type="InterPro" id="IPR002318">
    <property type="entry name" value="Ala-tRNA-lgiase_IIc"/>
</dbReference>
<dbReference type="InterPro" id="IPR050058">
    <property type="entry name" value="Ala-tRNA_ligase"/>
</dbReference>
<dbReference type="SUPFAM" id="SSF50447">
    <property type="entry name" value="Translation proteins"/>
    <property type="match status" value="1"/>
</dbReference>
<keyword evidence="9 14" id="KW-0694">RNA-binding</keyword>
<keyword evidence="15" id="KW-0175">Coiled coil</keyword>
<evidence type="ECO:0000256" key="7">
    <source>
        <dbReference type="ARBA" id="ARBA00022833"/>
    </source>
</evidence>
<keyword evidence="10 14" id="KW-0648">Protein biosynthesis</keyword>
<dbReference type="Gene3D" id="3.30.930.10">
    <property type="entry name" value="Bira Bifunctional Protein, Domain 2"/>
    <property type="match status" value="1"/>
</dbReference>
<feature type="coiled-coil region" evidence="15">
    <location>
        <begin position="697"/>
        <end position="759"/>
    </location>
</feature>
<keyword evidence="2 14" id="KW-0963">Cytoplasm</keyword>
<sequence>MKKMSFMEIKQKWLDFFLNKGHHLEKSVSLIPDSSDPSLLWVNAGVIPLKKYLDGSKKALFTKIVNIQKCLRTNDIENVGTSMIHHTFFEMLGNFSIGDYFKKESIDLAYEFLFSDKWLNLSKNNLYITYFYQDKETYNLWLKKGIDPKRLIPLKTNFWEIGEGPCGPCTEIFFDRGSKYDERDIQLIIEDIPNNRFIEVWNIVFSEYNSVSGIKRENYKELPIKNIDTGAGLERLACIFQNTETTFETDLFLPIIEKITLLSGLSYYERKENFRIIADHIKTLVFGIGDGVSFSNIGRGYVLKKILRRAFLKGKKINLKKPFLFKLVSVVIDIMEKSYPYLRTKQNIIENMIQLEEEKFLFNLNKVKKLFIKFVSNNVLSGINFFKLYDTYGLPKDLIIEYAHQNNILIDDRNEEKFDIFLEKQKQLSRERSNINSDMNKQNNLFLEFKEKSDFIGYEIFENKTQVLKIFPEGIVLKQTPFLPLMGGQNSDSGKINDLEVDQVIKLPNNQFLHKFKKPFKKFFLEGKEVIASIDISKRKKSSLNHTAVHLLHDALKLLLDNNFQSRSSALDFESLRLDFTYSRHFTFQDLMRVENKVNEWINQKHPVIIQHKTLAEAINQKIPLLSNKIYPEIVRVVRIGDFSIQLCGGTHAKNTSELKRFFILNYKVIGSGVYRIEASSGDNIFHLLKEKINPLLLEEKRLLTKLKEAEEEINDNVFLSKQKKIISPEIKYNSYQDIQNYKNHLEFLQKYLNDLKQYIIVKQNKYILSKADSFIPEKIEKEMMIVIQGSEITTNMLKILLEHLFKKMNNDFLCICHKQIDKFMFLCKSKRVHVGNFIKKINKLIIGRGGGNNQFGQSCSNFIDKFDQFQADWKLFL</sequence>
<evidence type="ECO:0000256" key="1">
    <source>
        <dbReference type="ARBA" id="ARBA00008226"/>
    </source>
</evidence>
<dbReference type="KEGG" id="pluf:LFWB_0970"/>
<evidence type="ECO:0000256" key="5">
    <source>
        <dbReference type="ARBA" id="ARBA00022723"/>
    </source>
</evidence>
<dbReference type="FunFam" id="3.30.930.10:FF:000046">
    <property type="entry name" value="Alanine--tRNA ligase"/>
    <property type="match status" value="1"/>
</dbReference>
<evidence type="ECO:0000256" key="4">
    <source>
        <dbReference type="ARBA" id="ARBA00022598"/>
    </source>
</evidence>
<comment type="cofactor">
    <cofactor evidence="14">
        <name>Zn(2+)</name>
        <dbReference type="ChEBI" id="CHEBI:29105"/>
    </cofactor>
    <text evidence="14">Binds 1 zinc ion per subunit.</text>
</comment>
<dbReference type="InterPro" id="IPR018164">
    <property type="entry name" value="Ala-tRNA-synth_IIc_N"/>
</dbReference>
<keyword evidence="18" id="KW-1185">Reference proteome</keyword>
<dbReference type="GO" id="GO:0000049">
    <property type="term" value="F:tRNA binding"/>
    <property type="evidence" value="ECO:0007669"/>
    <property type="project" value="UniProtKB-KW"/>
</dbReference>
<proteinExistence type="inferred from homology"/>
<dbReference type="Proteomes" id="UP000672038">
    <property type="component" value="Chromosome"/>
</dbReference>
<evidence type="ECO:0000256" key="12">
    <source>
        <dbReference type="ARBA" id="ARBA00024779"/>
    </source>
</evidence>
<evidence type="ECO:0000256" key="6">
    <source>
        <dbReference type="ARBA" id="ARBA00022741"/>
    </source>
</evidence>
<dbReference type="EMBL" id="CP054393">
    <property type="protein sequence ID" value="QTX02667.1"/>
    <property type="molecule type" value="Genomic_DNA"/>
</dbReference>
<dbReference type="CDD" id="cd00673">
    <property type="entry name" value="AlaRS_core"/>
    <property type="match status" value="1"/>
</dbReference>
<evidence type="ECO:0000256" key="14">
    <source>
        <dbReference type="HAMAP-Rule" id="MF_00036"/>
    </source>
</evidence>
<keyword evidence="5 14" id="KW-0479">Metal-binding</keyword>
<name>A0A975FIY9_LOWBP</name>
<dbReference type="PROSITE" id="PS50860">
    <property type="entry name" value="AA_TRNA_LIGASE_II_ALA"/>
    <property type="match status" value="1"/>
</dbReference>
<feature type="binding site" evidence="14">
    <location>
        <position position="550"/>
    </location>
    <ligand>
        <name>Zn(2+)</name>
        <dbReference type="ChEBI" id="CHEBI:29105"/>
    </ligand>
</feature>
<evidence type="ECO:0000256" key="10">
    <source>
        <dbReference type="ARBA" id="ARBA00022917"/>
    </source>
</evidence>
<comment type="similarity">
    <text evidence="1 14">Belongs to the class-II aminoacyl-tRNA synthetase family.</text>
</comment>
<dbReference type="GO" id="GO:0005829">
    <property type="term" value="C:cytosol"/>
    <property type="evidence" value="ECO:0007669"/>
    <property type="project" value="TreeGrafter"/>
</dbReference>
<dbReference type="InterPro" id="IPR012947">
    <property type="entry name" value="tRNA_SAD"/>
</dbReference>
<dbReference type="InterPro" id="IPR018162">
    <property type="entry name" value="Ala-tRNA-ligase_IIc_anticod-bd"/>
</dbReference>
<dbReference type="PANTHER" id="PTHR11777:SF9">
    <property type="entry name" value="ALANINE--TRNA LIGASE, CYTOPLASMIC"/>
    <property type="match status" value="1"/>
</dbReference>
<dbReference type="InterPro" id="IPR018165">
    <property type="entry name" value="Ala-tRNA-synth_IIc_core"/>
</dbReference>
<gene>
    <name evidence="14 17" type="primary">alaS</name>
    <name evidence="17" type="ORF">LFWB_0970</name>
</gene>
<dbReference type="Pfam" id="PF07973">
    <property type="entry name" value="tRNA_SAD"/>
    <property type="match status" value="1"/>
</dbReference>
<comment type="function">
    <text evidence="12 14">Catalyzes the attachment of alanine to tRNA(Ala) in a two-step reaction: alanine is first activated by ATP to form Ala-AMP and then transferred to the acceptor end of tRNA(Ala). Also edits incorrectly charged Ser-tRNA(Ala) and Gly-tRNA(Ala) via its editing domain.</text>
</comment>
<keyword evidence="8 14" id="KW-0067">ATP-binding</keyword>
<dbReference type="RefSeq" id="WP_210954745.1">
    <property type="nucleotide sequence ID" value="NZ_CP054393.1"/>
</dbReference>
<dbReference type="NCBIfam" id="TIGR00344">
    <property type="entry name" value="alaS"/>
    <property type="match status" value="1"/>
</dbReference>
<dbReference type="GO" id="GO:0008270">
    <property type="term" value="F:zinc ion binding"/>
    <property type="evidence" value="ECO:0007669"/>
    <property type="project" value="UniProtKB-UniRule"/>
</dbReference>
<dbReference type="InterPro" id="IPR045864">
    <property type="entry name" value="aa-tRNA-synth_II/BPL/LPL"/>
</dbReference>
<dbReference type="GO" id="GO:0005524">
    <property type="term" value="F:ATP binding"/>
    <property type="evidence" value="ECO:0007669"/>
    <property type="project" value="UniProtKB-UniRule"/>
</dbReference>
<evidence type="ECO:0000313" key="17">
    <source>
        <dbReference type="EMBL" id="QTX02667.1"/>
    </source>
</evidence>
<dbReference type="InterPro" id="IPR009000">
    <property type="entry name" value="Transl_B-barrel_sf"/>
</dbReference>
<protein>
    <recommendedName>
        <fullName evidence="14">Alanine--tRNA ligase</fullName>
        <ecNumber evidence="14">6.1.1.7</ecNumber>
    </recommendedName>
    <alternativeName>
        <fullName evidence="14">Alanyl-tRNA synthetase</fullName>
        <shortName evidence="14">AlaRS</shortName>
    </alternativeName>
</protein>
<feature type="binding site" evidence="14">
    <location>
        <position position="648"/>
    </location>
    <ligand>
        <name>Zn(2+)</name>
        <dbReference type="ChEBI" id="CHEBI:29105"/>
    </ligand>
</feature>
<dbReference type="PRINTS" id="PR00980">
    <property type="entry name" value="TRNASYNTHALA"/>
</dbReference>
<evidence type="ECO:0000256" key="11">
    <source>
        <dbReference type="ARBA" id="ARBA00023146"/>
    </source>
</evidence>
<dbReference type="Gene3D" id="2.40.30.130">
    <property type="match status" value="1"/>
</dbReference>
<keyword evidence="7 14" id="KW-0862">Zinc</keyword>
<evidence type="ECO:0000259" key="16">
    <source>
        <dbReference type="PROSITE" id="PS50860"/>
    </source>
</evidence>
<dbReference type="GO" id="GO:0002161">
    <property type="term" value="F:aminoacyl-tRNA deacylase activity"/>
    <property type="evidence" value="ECO:0007669"/>
    <property type="project" value="TreeGrafter"/>
</dbReference>
<feature type="binding site" evidence="14">
    <location>
        <position position="652"/>
    </location>
    <ligand>
        <name>Zn(2+)</name>
        <dbReference type="ChEBI" id="CHEBI:29105"/>
    </ligand>
</feature>
<feature type="binding site" evidence="14">
    <location>
        <position position="546"/>
    </location>
    <ligand>
        <name>Zn(2+)</name>
        <dbReference type="ChEBI" id="CHEBI:29105"/>
    </ligand>
</feature>
<feature type="domain" description="Alanyl-transfer RNA synthetases family profile" evidence="16">
    <location>
        <begin position="4"/>
        <end position="691"/>
    </location>
</feature>
<dbReference type="AlphaFoldDB" id="A0A975FIY9"/>
<dbReference type="HAMAP" id="MF_00036_B">
    <property type="entry name" value="Ala_tRNA_synth_B"/>
    <property type="match status" value="1"/>
</dbReference>
<comment type="subcellular location">
    <subcellularLocation>
        <location evidence="14">Cytoplasm</location>
    </subcellularLocation>
</comment>
<dbReference type="GO" id="GO:0004813">
    <property type="term" value="F:alanine-tRNA ligase activity"/>
    <property type="evidence" value="ECO:0007669"/>
    <property type="project" value="UniProtKB-UniRule"/>
</dbReference>
<dbReference type="SUPFAM" id="SSF55681">
    <property type="entry name" value="Class II aaRS and biotin synthetases"/>
    <property type="match status" value="1"/>
</dbReference>
<accession>A0A975FIY9</accession>
<keyword evidence="11 14" id="KW-0030">Aminoacyl-tRNA synthetase</keyword>
<dbReference type="FunFam" id="3.30.980.10:FF:000004">
    <property type="entry name" value="Alanine--tRNA ligase, cytoplasmic"/>
    <property type="match status" value="1"/>
</dbReference>
<dbReference type="InterPro" id="IPR023033">
    <property type="entry name" value="Ala_tRNA_ligase_euk/bac"/>
</dbReference>
<evidence type="ECO:0000256" key="15">
    <source>
        <dbReference type="SAM" id="Coils"/>
    </source>
</evidence>
<evidence type="ECO:0000256" key="2">
    <source>
        <dbReference type="ARBA" id="ARBA00022490"/>
    </source>
</evidence>
<keyword evidence="6 14" id="KW-0547">Nucleotide-binding</keyword>
<comment type="domain">
    <text evidence="14">Consists of three domains; the N-terminal catalytic domain, the editing domain and the C-terminal C-Ala domain. The editing domain removes incorrectly charged amino acids, while the C-Ala domain, along with tRNA(Ala), serves as a bridge to cooperatively bring together the editing and aminoacylation centers thus stimulating deacylation of misacylated tRNAs.</text>
</comment>
<dbReference type="EC" id="6.1.1.7" evidence="14"/>
<reference evidence="17" key="1">
    <citation type="submission" date="2020-06" db="EMBL/GenBank/DDBJ databases">
        <title>Complete genome sequence of Candidatus Phytoplasma luffae NCHU2019.</title>
        <authorList>
            <person name="Cho S.-T."/>
            <person name="Tan C.-M."/>
            <person name="Li J.-R."/>
            <person name="Chien Y.-Y."/>
            <person name="Chiu Y.-C."/>
            <person name="Yang J.-Y."/>
            <person name="Kuo C.-H."/>
        </authorList>
    </citation>
    <scope>NUCLEOTIDE SEQUENCE</scope>
    <source>
        <strain evidence="17">NCHU2019</strain>
    </source>
</reference>
<dbReference type="Gene3D" id="3.30.980.10">
    <property type="entry name" value="Threonyl-trna Synthetase, Chain A, domain 2"/>
    <property type="match status" value="1"/>
</dbReference>
<evidence type="ECO:0000256" key="8">
    <source>
        <dbReference type="ARBA" id="ARBA00022840"/>
    </source>
</evidence>
<dbReference type="SUPFAM" id="SSF101353">
    <property type="entry name" value="Putative anticodon-binding domain of alanyl-tRNA synthetase (AlaRS)"/>
    <property type="match status" value="1"/>
</dbReference>
<keyword evidence="4 14" id="KW-0436">Ligase</keyword>
<dbReference type="Pfam" id="PF01411">
    <property type="entry name" value="tRNA-synt_2c"/>
    <property type="match status" value="1"/>
</dbReference>
<organism evidence="17 18">
    <name type="scientific">Loofah witches'-broom phytoplasma</name>
    <dbReference type="NCBI Taxonomy" id="35773"/>
    <lineage>
        <taxon>Bacteria</taxon>
        <taxon>Bacillati</taxon>
        <taxon>Mycoplasmatota</taxon>
        <taxon>Mollicutes</taxon>
        <taxon>Acholeplasmatales</taxon>
        <taxon>Acholeplasmataceae</taxon>
        <taxon>Candidatus Phytoplasma</taxon>
        <taxon>16SrVIII (Loofah witches'-broom group)</taxon>
    </lineage>
</organism>
<evidence type="ECO:0000256" key="13">
    <source>
        <dbReference type="ARBA" id="ARBA00048300"/>
    </source>
</evidence>
<dbReference type="InterPro" id="IPR018163">
    <property type="entry name" value="Thr/Ala-tRNA-synth_IIc_edit"/>
</dbReference>
<dbReference type="SMART" id="SM00863">
    <property type="entry name" value="tRNA_SAD"/>
    <property type="match status" value="1"/>
</dbReference>
<comment type="catalytic activity">
    <reaction evidence="13 14">
        <text>tRNA(Ala) + L-alanine + ATP = L-alanyl-tRNA(Ala) + AMP + diphosphate</text>
        <dbReference type="Rhea" id="RHEA:12540"/>
        <dbReference type="Rhea" id="RHEA-COMP:9657"/>
        <dbReference type="Rhea" id="RHEA-COMP:9923"/>
        <dbReference type="ChEBI" id="CHEBI:30616"/>
        <dbReference type="ChEBI" id="CHEBI:33019"/>
        <dbReference type="ChEBI" id="CHEBI:57972"/>
        <dbReference type="ChEBI" id="CHEBI:78442"/>
        <dbReference type="ChEBI" id="CHEBI:78497"/>
        <dbReference type="ChEBI" id="CHEBI:456215"/>
        <dbReference type="EC" id="6.1.1.7"/>
    </reaction>
</comment>
<dbReference type="GO" id="GO:0006419">
    <property type="term" value="P:alanyl-tRNA aminoacylation"/>
    <property type="evidence" value="ECO:0007669"/>
    <property type="project" value="UniProtKB-UniRule"/>
</dbReference>
<dbReference type="Gene3D" id="3.10.310.40">
    <property type="match status" value="1"/>
</dbReference>
<keyword evidence="3 14" id="KW-0820">tRNA-binding</keyword>
<evidence type="ECO:0000313" key="18">
    <source>
        <dbReference type="Proteomes" id="UP000672038"/>
    </source>
</evidence>
<evidence type="ECO:0000256" key="3">
    <source>
        <dbReference type="ARBA" id="ARBA00022555"/>
    </source>
</evidence>
<dbReference type="SUPFAM" id="SSF55186">
    <property type="entry name" value="ThrRS/AlaRS common domain"/>
    <property type="match status" value="1"/>
</dbReference>
<evidence type="ECO:0000256" key="9">
    <source>
        <dbReference type="ARBA" id="ARBA00022884"/>
    </source>
</evidence>